<evidence type="ECO:0000313" key="2">
    <source>
        <dbReference type="Proteomes" id="UP000821845"/>
    </source>
</evidence>
<comment type="caution">
    <text evidence="1">The sequence shown here is derived from an EMBL/GenBank/DDBJ whole genome shotgun (WGS) entry which is preliminary data.</text>
</comment>
<keyword evidence="2" id="KW-1185">Reference proteome</keyword>
<sequence length="140" mass="14908">MDAAKSRVVVSGRRSSLSSLPCMREGAVESPSEIAVLSPCADEWLEDVGVYPQGRPRMSPTVAHACRAAVANNMCPVPHQETCGYGFSAALARSVGRSPGFKAFFSSWNLRLTPVRARAASMIVTARRRAINLSPACGSL</sequence>
<dbReference type="Proteomes" id="UP000821845">
    <property type="component" value="Chromosome 1"/>
</dbReference>
<protein>
    <submittedName>
        <fullName evidence="1">Uncharacterized protein</fullName>
    </submittedName>
</protein>
<gene>
    <name evidence="1" type="ORF">HPB50_009282</name>
</gene>
<proteinExistence type="predicted"/>
<reference evidence="1" key="1">
    <citation type="submission" date="2020-05" db="EMBL/GenBank/DDBJ databases">
        <title>Large-scale comparative analyses of tick genomes elucidate their genetic diversity and vector capacities.</title>
        <authorList>
            <person name="Jia N."/>
            <person name="Wang J."/>
            <person name="Shi W."/>
            <person name="Du L."/>
            <person name="Sun Y."/>
            <person name="Zhan W."/>
            <person name="Jiang J."/>
            <person name="Wang Q."/>
            <person name="Zhang B."/>
            <person name="Ji P."/>
            <person name="Sakyi L.B."/>
            <person name="Cui X."/>
            <person name="Yuan T."/>
            <person name="Jiang B."/>
            <person name="Yang W."/>
            <person name="Lam T.T.-Y."/>
            <person name="Chang Q."/>
            <person name="Ding S."/>
            <person name="Wang X."/>
            <person name="Zhu J."/>
            <person name="Ruan X."/>
            <person name="Zhao L."/>
            <person name="Wei J."/>
            <person name="Que T."/>
            <person name="Du C."/>
            <person name="Cheng J."/>
            <person name="Dai P."/>
            <person name="Han X."/>
            <person name="Huang E."/>
            <person name="Gao Y."/>
            <person name="Liu J."/>
            <person name="Shao H."/>
            <person name="Ye R."/>
            <person name="Li L."/>
            <person name="Wei W."/>
            <person name="Wang X."/>
            <person name="Wang C."/>
            <person name="Yang T."/>
            <person name="Huo Q."/>
            <person name="Li W."/>
            <person name="Guo W."/>
            <person name="Chen H."/>
            <person name="Zhou L."/>
            <person name="Ni X."/>
            <person name="Tian J."/>
            <person name="Zhou Y."/>
            <person name="Sheng Y."/>
            <person name="Liu T."/>
            <person name="Pan Y."/>
            <person name="Xia L."/>
            <person name="Li J."/>
            <person name="Zhao F."/>
            <person name="Cao W."/>
        </authorList>
    </citation>
    <scope>NUCLEOTIDE SEQUENCE</scope>
    <source>
        <strain evidence="1">Hyas-2018</strain>
    </source>
</reference>
<dbReference type="EMBL" id="CM023481">
    <property type="protein sequence ID" value="KAH6945598.1"/>
    <property type="molecule type" value="Genomic_DNA"/>
</dbReference>
<evidence type="ECO:0000313" key="1">
    <source>
        <dbReference type="EMBL" id="KAH6945598.1"/>
    </source>
</evidence>
<name>A0ACB7TET9_HYAAI</name>
<accession>A0ACB7TET9</accession>
<organism evidence="1 2">
    <name type="scientific">Hyalomma asiaticum</name>
    <name type="common">Tick</name>
    <dbReference type="NCBI Taxonomy" id="266040"/>
    <lineage>
        <taxon>Eukaryota</taxon>
        <taxon>Metazoa</taxon>
        <taxon>Ecdysozoa</taxon>
        <taxon>Arthropoda</taxon>
        <taxon>Chelicerata</taxon>
        <taxon>Arachnida</taxon>
        <taxon>Acari</taxon>
        <taxon>Parasitiformes</taxon>
        <taxon>Ixodida</taxon>
        <taxon>Ixodoidea</taxon>
        <taxon>Ixodidae</taxon>
        <taxon>Hyalomminae</taxon>
        <taxon>Hyalomma</taxon>
    </lineage>
</organism>